<keyword evidence="2" id="KW-1185">Reference proteome</keyword>
<name>A0A6B9L9I0_9CAUD</name>
<reference evidence="1 2" key="1">
    <citation type="journal article" date="2020" name="Viruses">
        <title>Diversity and Host Interactions Among Virulent and Temperate Baltic Sea Flavobacterium Phages.</title>
        <authorList>
            <person name="Nilsson E."/>
            <person name="Bayfield O.W."/>
            <person name="Lundin D."/>
            <person name="Antson A.A."/>
            <person name="Holmfeldt K."/>
        </authorList>
    </citation>
    <scope>NUCLEOTIDE SEQUENCE [LARGE SCALE GENOMIC DNA]</scope>
</reference>
<proteinExistence type="predicted"/>
<organism evidence="1 2">
    <name type="scientific">Flavobacterium phage vB_FspS_filifjonk9-1</name>
    <dbReference type="NCBI Taxonomy" id="2686245"/>
    <lineage>
        <taxon>Viruses</taxon>
        <taxon>Duplodnaviria</taxon>
        <taxon>Heunggongvirae</taxon>
        <taxon>Uroviricota</taxon>
        <taxon>Caudoviricetes</taxon>
        <taxon>Muminvirus</taxon>
        <taxon>Muminvirus filifjonk</taxon>
    </lineage>
</organism>
<dbReference type="Proteomes" id="UP000464173">
    <property type="component" value="Segment"/>
</dbReference>
<sequence>MAKKKKEVNEIPQPIAEIKKQSFKILKEFATNDKVYKVGDTFSHNDKRVINFLRTNKII</sequence>
<evidence type="ECO:0000313" key="2">
    <source>
        <dbReference type="Proteomes" id="UP000464173"/>
    </source>
</evidence>
<accession>A0A6B9L9I0</accession>
<dbReference type="EMBL" id="MN812206">
    <property type="protein sequence ID" value="QHB38672.1"/>
    <property type="molecule type" value="Genomic_DNA"/>
</dbReference>
<evidence type="ECO:0000313" key="1">
    <source>
        <dbReference type="EMBL" id="QHB38672.1"/>
    </source>
</evidence>
<gene>
    <name evidence="1" type="ORF">filifjonk91_gp055</name>
</gene>
<protein>
    <submittedName>
        <fullName evidence="1">Uncharacterized protein</fullName>
    </submittedName>
</protein>